<dbReference type="Gene3D" id="1.10.260.40">
    <property type="entry name" value="lambda repressor-like DNA-binding domains"/>
    <property type="match status" value="1"/>
</dbReference>
<dbReference type="Pfam" id="PF19054">
    <property type="entry name" value="DUF5753"/>
    <property type="match status" value="1"/>
</dbReference>
<dbReference type="CDD" id="cd00093">
    <property type="entry name" value="HTH_XRE"/>
    <property type="match status" value="1"/>
</dbReference>
<evidence type="ECO:0000259" key="2">
    <source>
        <dbReference type="PROSITE" id="PS50943"/>
    </source>
</evidence>
<name>A0A4R6V6Q8_9ACTN</name>
<comment type="caution">
    <text evidence="3">The sequence shown here is derived from an EMBL/GenBank/DDBJ whole genome shotgun (WGS) entry which is preliminary data.</text>
</comment>
<feature type="region of interest" description="Disordered" evidence="1">
    <location>
        <begin position="1"/>
        <end position="28"/>
    </location>
</feature>
<sequence>MTEPRRSPTVRRKRLSTELKRRREAAGKTAERAATDLGWSRAKITFIETNRWTKPSSDDVADLLDLYGTPADEKAALLALVRDARKKGWWAKYSDVLGEGSYTGLEAEASLLRSYDGLLVPGLLQTPAYAEAVMLREGISDESELRRRLEARTVRQTSLSGEDRLTLHALIDEAALQRLVGGPDVMREQLNKVVEANSQANIEIRVIPNSAGAHSAMTGQFVILDFPEAGDAPVVFIETGHSGLFLEEPEEIRTYTMMYDNVRSLALTPSKSNELIATIIDSLEQ</sequence>
<dbReference type="InterPro" id="IPR043917">
    <property type="entry name" value="DUF5753"/>
</dbReference>
<proteinExistence type="predicted"/>
<dbReference type="OrthoDB" id="5177725at2"/>
<keyword evidence="4" id="KW-1185">Reference proteome</keyword>
<gene>
    <name evidence="3" type="ORF">EV190_10195</name>
</gene>
<dbReference type="GO" id="GO:0003677">
    <property type="term" value="F:DNA binding"/>
    <property type="evidence" value="ECO:0007669"/>
    <property type="project" value="InterPro"/>
</dbReference>
<dbReference type="InterPro" id="IPR010982">
    <property type="entry name" value="Lambda_DNA-bd_dom_sf"/>
</dbReference>
<evidence type="ECO:0000313" key="4">
    <source>
        <dbReference type="Proteomes" id="UP000295281"/>
    </source>
</evidence>
<dbReference type="SUPFAM" id="SSF47413">
    <property type="entry name" value="lambda repressor-like DNA-binding domains"/>
    <property type="match status" value="1"/>
</dbReference>
<feature type="domain" description="HTH cro/C1-type" evidence="2">
    <location>
        <begin position="19"/>
        <end position="74"/>
    </location>
</feature>
<dbReference type="EMBL" id="SNYN01000001">
    <property type="protein sequence ID" value="TDQ54779.1"/>
    <property type="molecule type" value="Genomic_DNA"/>
</dbReference>
<reference evidence="3 4" key="1">
    <citation type="submission" date="2019-03" db="EMBL/GenBank/DDBJ databases">
        <title>Genomic Encyclopedia of Type Strains, Phase IV (KMG-IV): sequencing the most valuable type-strain genomes for metagenomic binning, comparative biology and taxonomic classification.</title>
        <authorList>
            <person name="Goeker M."/>
        </authorList>
    </citation>
    <scope>NUCLEOTIDE SEQUENCE [LARGE SCALE GENOMIC DNA]</scope>
    <source>
        <strain evidence="3 4">DSM 46770</strain>
    </source>
</reference>
<dbReference type="SMART" id="SM00530">
    <property type="entry name" value="HTH_XRE"/>
    <property type="match status" value="1"/>
</dbReference>
<dbReference type="Proteomes" id="UP000295281">
    <property type="component" value="Unassembled WGS sequence"/>
</dbReference>
<evidence type="ECO:0000313" key="3">
    <source>
        <dbReference type="EMBL" id="TDQ54779.1"/>
    </source>
</evidence>
<organism evidence="3 4">
    <name type="scientific">Actinorugispora endophytica</name>
    <dbReference type="NCBI Taxonomy" id="1605990"/>
    <lineage>
        <taxon>Bacteria</taxon>
        <taxon>Bacillati</taxon>
        <taxon>Actinomycetota</taxon>
        <taxon>Actinomycetes</taxon>
        <taxon>Streptosporangiales</taxon>
        <taxon>Nocardiopsidaceae</taxon>
        <taxon>Actinorugispora</taxon>
    </lineage>
</organism>
<feature type="compositionally biased region" description="Basic and acidic residues" evidence="1">
    <location>
        <begin position="15"/>
        <end position="28"/>
    </location>
</feature>
<accession>A0A4R6V6Q8</accession>
<dbReference type="AlphaFoldDB" id="A0A4R6V6Q8"/>
<protein>
    <submittedName>
        <fullName evidence="3">Helix-turn-helix protein</fullName>
    </submittedName>
</protein>
<dbReference type="PROSITE" id="PS50943">
    <property type="entry name" value="HTH_CROC1"/>
    <property type="match status" value="1"/>
</dbReference>
<dbReference type="InterPro" id="IPR001387">
    <property type="entry name" value="Cro/C1-type_HTH"/>
</dbReference>
<dbReference type="Pfam" id="PF13560">
    <property type="entry name" value="HTH_31"/>
    <property type="match status" value="1"/>
</dbReference>
<evidence type="ECO:0000256" key="1">
    <source>
        <dbReference type="SAM" id="MobiDB-lite"/>
    </source>
</evidence>